<organism evidence="3 4">
    <name type="scientific">Lentzea jiangxiensis</name>
    <dbReference type="NCBI Taxonomy" id="641025"/>
    <lineage>
        <taxon>Bacteria</taxon>
        <taxon>Bacillati</taxon>
        <taxon>Actinomycetota</taxon>
        <taxon>Actinomycetes</taxon>
        <taxon>Pseudonocardiales</taxon>
        <taxon>Pseudonocardiaceae</taxon>
        <taxon>Lentzea</taxon>
    </lineage>
</organism>
<dbReference type="AlphaFoldDB" id="A0A1H0MWW7"/>
<reference evidence="4" key="1">
    <citation type="submission" date="2016-10" db="EMBL/GenBank/DDBJ databases">
        <authorList>
            <person name="Varghese N."/>
            <person name="Submissions S."/>
        </authorList>
    </citation>
    <scope>NUCLEOTIDE SEQUENCE [LARGE SCALE GENOMIC DNA]</scope>
    <source>
        <strain evidence="4">CGMCC 4.6609</strain>
    </source>
</reference>
<feature type="compositionally biased region" description="Low complexity" evidence="1">
    <location>
        <begin position="122"/>
        <end position="132"/>
    </location>
</feature>
<feature type="region of interest" description="Disordered" evidence="1">
    <location>
        <begin position="45"/>
        <end position="72"/>
    </location>
</feature>
<feature type="region of interest" description="Disordered" evidence="1">
    <location>
        <begin position="85"/>
        <end position="163"/>
    </location>
</feature>
<sequence>MKSTIAVLLGLLLALTACGSEDQPADAKKDEKGDSVQFAKCMRENGIDMPDPESSDAGVGIAIGGEGGLDPEKMKTAHEACKKFLPNGGEFKPPSPEDQDKIRKQAKCMRDKGHSWPEPKFEGGPAEPGEPIELPDMEDEKVKQDMKECGLGDGGMIATRPIG</sequence>
<evidence type="ECO:0000313" key="3">
    <source>
        <dbReference type="EMBL" id="SDO84620.1"/>
    </source>
</evidence>
<feature type="compositionally biased region" description="Basic and acidic residues" evidence="1">
    <location>
        <begin position="140"/>
        <end position="150"/>
    </location>
</feature>
<keyword evidence="4" id="KW-1185">Reference proteome</keyword>
<dbReference type="EMBL" id="FNIX01000004">
    <property type="protein sequence ID" value="SDO84620.1"/>
    <property type="molecule type" value="Genomic_DNA"/>
</dbReference>
<evidence type="ECO:0000256" key="2">
    <source>
        <dbReference type="SAM" id="SignalP"/>
    </source>
</evidence>
<proteinExistence type="predicted"/>
<dbReference type="OrthoDB" id="7949713at2"/>
<accession>A0A1H0MWW7</accession>
<evidence type="ECO:0008006" key="5">
    <source>
        <dbReference type="Google" id="ProtNLM"/>
    </source>
</evidence>
<name>A0A1H0MWW7_9PSEU</name>
<gene>
    <name evidence="3" type="ORF">SAMN05421507_104149</name>
</gene>
<dbReference type="STRING" id="641025.SAMN05421507_104149"/>
<keyword evidence="2" id="KW-0732">Signal</keyword>
<evidence type="ECO:0000256" key="1">
    <source>
        <dbReference type="SAM" id="MobiDB-lite"/>
    </source>
</evidence>
<dbReference type="Proteomes" id="UP000199691">
    <property type="component" value="Unassembled WGS sequence"/>
</dbReference>
<feature type="signal peptide" evidence="2">
    <location>
        <begin position="1"/>
        <end position="19"/>
    </location>
</feature>
<evidence type="ECO:0000313" key="4">
    <source>
        <dbReference type="Proteomes" id="UP000199691"/>
    </source>
</evidence>
<feature type="chain" id="PRO_5038552392" description="PT repeat-containing protein" evidence="2">
    <location>
        <begin position="20"/>
        <end position="163"/>
    </location>
</feature>
<dbReference type="RefSeq" id="WP_143022652.1">
    <property type="nucleotide sequence ID" value="NZ_FNIX01000004.1"/>
</dbReference>
<dbReference type="PROSITE" id="PS51257">
    <property type="entry name" value="PROKAR_LIPOPROTEIN"/>
    <property type="match status" value="1"/>
</dbReference>
<feature type="compositionally biased region" description="Basic and acidic residues" evidence="1">
    <location>
        <begin position="98"/>
        <end position="121"/>
    </location>
</feature>
<protein>
    <recommendedName>
        <fullName evidence="5">PT repeat-containing protein</fullName>
    </recommendedName>
</protein>